<comment type="caution">
    <text evidence="5">The sequence shown here is derived from an EMBL/GenBank/DDBJ whole genome shotgun (WGS) entry which is preliminary data.</text>
</comment>
<accession>A0A1F6LYT7</accession>
<dbReference type="GO" id="GO:0009295">
    <property type="term" value="C:nucleoid"/>
    <property type="evidence" value="ECO:0007669"/>
    <property type="project" value="TreeGrafter"/>
</dbReference>
<dbReference type="HAMAP" id="MF_00984">
    <property type="entry name" value="SSB"/>
    <property type="match status" value="1"/>
</dbReference>
<dbReference type="PANTHER" id="PTHR10302:SF27">
    <property type="entry name" value="SINGLE-STRANDED DNA-BINDING PROTEIN"/>
    <property type="match status" value="1"/>
</dbReference>
<dbReference type="GO" id="GO:0003697">
    <property type="term" value="F:single-stranded DNA binding"/>
    <property type="evidence" value="ECO:0007669"/>
    <property type="project" value="UniProtKB-UniRule"/>
</dbReference>
<name>A0A1F6LYT7_9BACT</name>
<comment type="subunit">
    <text evidence="2">Homotetramer.</text>
</comment>
<proteinExistence type="inferred from homology"/>
<feature type="compositionally biased region" description="Basic and acidic residues" evidence="4">
    <location>
        <begin position="140"/>
        <end position="149"/>
    </location>
</feature>
<evidence type="ECO:0000256" key="1">
    <source>
        <dbReference type="ARBA" id="ARBA00023125"/>
    </source>
</evidence>
<dbReference type="EMBL" id="MFQB01000057">
    <property type="protein sequence ID" value="OGH64539.1"/>
    <property type="molecule type" value="Genomic_DNA"/>
</dbReference>
<dbReference type="InterPro" id="IPR012340">
    <property type="entry name" value="NA-bd_OB-fold"/>
</dbReference>
<dbReference type="Gene3D" id="2.40.50.140">
    <property type="entry name" value="Nucleic acid-binding proteins"/>
    <property type="match status" value="1"/>
</dbReference>
<comment type="caution">
    <text evidence="2">Lacks conserved residue(s) required for the propagation of feature annotation.</text>
</comment>
<reference evidence="5 6" key="1">
    <citation type="journal article" date="2016" name="Nat. Commun.">
        <title>Thousands of microbial genomes shed light on interconnected biogeochemical processes in an aquifer system.</title>
        <authorList>
            <person name="Anantharaman K."/>
            <person name="Brown C.T."/>
            <person name="Hug L.A."/>
            <person name="Sharon I."/>
            <person name="Castelle C.J."/>
            <person name="Probst A.J."/>
            <person name="Thomas B.C."/>
            <person name="Singh A."/>
            <person name="Wilkins M.J."/>
            <person name="Karaoz U."/>
            <person name="Brodie E.L."/>
            <person name="Williams K.H."/>
            <person name="Hubbard S.S."/>
            <person name="Banfield J.F."/>
        </authorList>
    </citation>
    <scope>NUCLEOTIDE SEQUENCE [LARGE SCALE GENOMIC DNA]</scope>
</reference>
<evidence type="ECO:0000256" key="2">
    <source>
        <dbReference type="HAMAP-Rule" id="MF_00984"/>
    </source>
</evidence>
<sequence>MDLNRATILGRLSRDPEVRTTPGGQNVATVGVATGRSWTDQSGVRQERTEFHNCVLWGRLAEIAGQYLTKGSRIYIEGRVETRDWTGQDGVKRYRTEIVVENMIMLDGPRNAGGASGAAGGQAGTAPQATTPPTNDPVEEEIKVEDIPF</sequence>
<feature type="compositionally biased region" description="Low complexity" evidence="4">
    <location>
        <begin position="124"/>
        <end position="133"/>
    </location>
</feature>
<dbReference type="GO" id="GO:0006260">
    <property type="term" value="P:DNA replication"/>
    <property type="evidence" value="ECO:0007669"/>
    <property type="project" value="InterPro"/>
</dbReference>
<dbReference type="CDD" id="cd04496">
    <property type="entry name" value="SSB_OBF"/>
    <property type="match status" value="1"/>
</dbReference>
<feature type="region of interest" description="Disordered" evidence="4">
    <location>
        <begin position="109"/>
        <end position="149"/>
    </location>
</feature>
<dbReference type="STRING" id="1798680.A3J66_01595"/>
<dbReference type="NCBIfam" id="TIGR00621">
    <property type="entry name" value="ssb"/>
    <property type="match status" value="1"/>
</dbReference>
<dbReference type="PANTHER" id="PTHR10302">
    <property type="entry name" value="SINGLE-STRANDED DNA-BINDING PROTEIN"/>
    <property type="match status" value="1"/>
</dbReference>
<keyword evidence="1 2" id="KW-0238">DNA-binding</keyword>
<dbReference type="InterPro" id="IPR000424">
    <property type="entry name" value="Primosome_PriB/ssb"/>
</dbReference>
<evidence type="ECO:0000256" key="3">
    <source>
        <dbReference type="PIRNR" id="PIRNR002070"/>
    </source>
</evidence>
<evidence type="ECO:0000313" key="6">
    <source>
        <dbReference type="Proteomes" id="UP000176282"/>
    </source>
</evidence>
<dbReference type="PIRSF" id="PIRSF002070">
    <property type="entry name" value="SSB"/>
    <property type="match status" value="1"/>
</dbReference>
<dbReference type="AlphaFoldDB" id="A0A1F6LYT7"/>
<evidence type="ECO:0000256" key="4">
    <source>
        <dbReference type="SAM" id="MobiDB-lite"/>
    </source>
</evidence>
<evidence type="ECO:0000313" key="5">
    <source>
        <dbReference type="EMBL" id="OGH64539.1"/>
    </source>
</evidence>
<dbReference type="InterPro" id="IPR011344">
    <property type="entry name" value="ssDNA-bd"/>
</dbReference>
<dbReference type="PROSITE" id="PS50935">
    <property type="entry name" value="SSB"/>
    <property type="match status" value="1"/>
</dbReference>
<protein>
    <recommendedName>
        <fullName evidence="2 3">Single-stranded DNA-binding protein</fullName>
        <shortName evidence="2">SSB</shortName>
    </recommendedName>
</protein>
<dbReference type="Proteomes" id="UP000176282">
    <property type="component" value="Unassembled WGS sequence"/>
</dbReference>
<dbReference type="SUPFAM" id="SSF50249">
    <property type="entry name" value="Nucleic acid-binding proteins"/>
    <property type="match status" value="1"/>
</dbReference>
<feature type="compositionally biased region" description="Gly residues" evidence="4">
    <location>
        <begin position="114"/>
        <end position="123"/>
    </location>
</feature>
<dbReference type="Pfam" id="PF00436">
    <property type="entry name" value="SSB"/>
    <property type="match status" value="1"/>
</dbReference>
<organism evidence="5 6">
    <name type="scientific">Candidatus Magasanikbacteria bacterium RIFCSPHIGHO2_02_FULL_47_14</name>
    <dbReference type="NCBI Taxonomy" id="1798680"/>
    <lineage>
        <taxon>Bacteria</taxon>
        <taxon>Candidatus Magasanikiibacteriota</taxon>
    </lineage>
</organism>
<gene>
    <name evidence="5" type="ORF">A3J66_01595</name>
</gene>